<proteinExistence type="predicted"/>
<dbReference type="GO" id="GO:0006355">
    <property type="term" value="P:regulation of DNA-templated transcription"/>
    <property type="evidence" value="ECO:0007669"/>
    <property type="project" value="InterPro"/>
</dbReference>
<dbReference type="InterPro" id="IPR003313">
    <property type="entry name" value="AraC-bd"/>
</dbReference>
<accession>A0A0F9SMB3</accession>
<evidence type="ECO:0000313" key="3">
    <source>
        <dbReference type="EMBL" id="KKN70155.1"/>
    </source>
</evidence>
<dbReference type="Gene3D" id="2.60.120.10">
    <property type="entry name" value="Jelly Rolls"/>
    <property type="match status" value="1"/>
</dbReference>
<dbReference type="AlphaFoldDB" id="A0A0F9SMB3"/>
<comment type="caution">
    <text evidence="3">The sequence shown here is derived from an EMBL/GenBank/DDBJ whole genome shotgun (WGS) entry which is preliminary data.</text>
</comment>
<dbReference type="InterPro" id="IPR014710">
    <property type="entry name" value="RmlC-like_jellyroll"/>
</dbReference>
<dbReference type="EMBL" id="LAZR01000410">
    <property type="protein sequence ID" value="KKN70155.1"/>
    <property type="molecule type" value="Genomic_DNA"/>
</dbReference>
<name>A0A0F9SMB3_9ZZZZ</name>
<dbReference type="SUPFAM" id="SSF51215">
    <property type="entry name" value="Regulatory protein AraC"/>
    <property type="match status" value="1"/>
</dbReference>
<organism evidence="3">
    <name type="scientific">marine sediment metagenome</name>
    <dbReference type="NCBI Taxonomy" id="412755"/>
    <lineage>
        <taxon>unclassified sequences</taxon>
        <taxon>metagenomes</taxon>
        <taxon>ecological metagenomes</taxon>
    </lineage>
</organism>
<dbReference type="GO" id="GO:0003677">
    <property type="term" value="F:DNA binding"/>
    <property type="evidence" value="ECO:0007669"/>
    <property type="project" value="UniProtKB-KW"/>
</dbReference>
<keyword evidence="1" id="KW-0238">DNA-binding</keyword>
<feature type="domain" description="AraC-type arabinose-binding/dimerisation" evidence="2">
    <location>
        <begin position="36"/>
        <end position="111"/>
    </location>
</feature>
<sequence length="141" mass="16655">MTRYRKPLFESLTPDIESSIYISHQFEKDVSRKDYWHFHNAYELVFVTSGKGKRFIDQKVSEYRNGDLLLLSPNTPHNTLFKEHTGKTFEQYVILFDLSIFKRFFAACKEFNHIGRLFHNMGGAIAFEGNTKKKLANRLKR</sequence>
<evidence type="ECO:0000256" key="1">
    <source>
        <dbReference type="ARBA" id="ARBA00023125"/>
    </source>
</evidence>
<reference evidence="3" key="1">
    <citation type="journal article" date="2015" name="Nature">
        <title>Complex archaea that bridge the gap between prokaryotes and eukaryotes.</title>
        <authorList>
            <person name="Spang A."/>
            <person name="Saw J.H."/>
            <person name="Jorgensen S.L."/>
            <person name="Zaremba-Niedzwiedzka K."/>
            <person name="Martijn J."/>
            <person name="Lind A.E."/>
            <person name="van Eijk R."/>
            <person name="Schleper C."/>
            <person name="Guy L."/>
            <person name="Ettema T.J."/>
        </authorList>
    </citation>
    <scope>NUCLEOTIDE SEQUENCE</scope>
</reference>
<protein>
    <recommendedName>
        <fullName evidence="2">AraC-type arabinose-binding/dimerisation domain-containing protein</fullName>
    </recommendedName>
</protein>
<evidence type="ECO:0000259" key="2">
    <source>
        <dbReference type="Pfam" id="PF02311"/>
    </source>
</evidence>
<gene>
    <name evidence="3" type="ORF">LCGC14_0433870</name>
</gene>
<dbReference type="InterPro" id="IPR037923">
    <property type="entry name" value="HTH-like"/>
</dbReference>
<dbReference type="Pfam" id="PF02311">
    <property type="entry name" value="AraC_binding"/>
    <property type="match status" value="1"/>
</dbReference>